<evidence type="ECO:0000259" key="8">
    <source>
        <dbReference type="Pfam" id="PF23559"/>
    </source>
</evidence>
<dbReference type="GO" id="GO:0046872">
    <property type="term" value="F:metal ion binding"/>
    <property type="evidence" value="ECO:0007669"/>
    <property type="project" value="UniProtKB-KW"/>
</dbReference>
<dbReference type="InterPro" id="IPR055414">
    <property type="entry name" value="LRR_R13L4/SHOC2-like"/>
</dbReference>
<dbReference type="GO" id="GO:0016491">
    <property type="term" value="F:oxidoreductase activity"/>
    <property type="evidence" value="ECO:0007669"/>
    <property type="project" value="UniProtKB-KW"/>
</dbReference>
<dbReference type="AlphaFoldDB" id="A0A8T0WVX4"/>
<keyword evidence="11" id="KW-1185">Reference proteome</keyword>
<comment type="caution">
    <text evidence="10">The sequence shown here is derived from an EMBL/GenBank/DDBJ whole genome shotgun (WGS) entry which is preliminary data.</text>
</comment>
<feature type="domain" description="Disease resistance R13L4/SHOC-2-like LRR" evidence="9">
    <location>
        <begin position="810"/>
        <end position="913"/>
    </location>
</feature>
<evidence type="ECO:0000256" key="4">
    <source>
        <dbReference type="ARBA" id="ARBA00023002"/>
    </source>
</evidence>
<evidence type="ECO:0000256" key="2">
    <source>
        <dbReference type="ARBA" id="ARBA00022737"/>
    </source>
</evidence>
<dbReference type="InterPro" id="IPR019793">
    <property type="entry name" value="Peroxidases_heam-ligand_BS"/>
</dbReference>
<keyword evidence="1" id="KW-0479">Metal-binding</keyword>
<evidence type="ECO:0000259" key="7">
    <source>
        <dbReference type="Pfam" id="PF00931"/>
    </source>
</evidence>
<feature type="compositionally biased region" description="Polar residues" evidence="6">
    <location>
        <begin position="934"/>
        <end position="953"/>
    </location>
</feature>
<keyword evidence="2" id="KW-0677">Repeat</keyword>
<dbReference type="Gene3D" id="1.10.10.10">
    <property type="entry name" value="Winged helix-like DNA-binding domain superfamily/Winged helix DNA-binding domain"/>
    <property type="match status" value="1"/>
</dbReference>
<dbReference type="PANTHER" id="PTHR23155:SF1135">
    <property type="entry name" value="OS08G0246300 PROTEIN"/>
    <property type="match status" value="1"/>
</dbReference>
<dbReference type="Gene3D" id="3.80.10.10">
    <property type="entry name" value="Ribonuclease Inhibitor"/>
    <property type="match status" value="2"/>
</dbReference>
<dbReference type="InterPro" id="IPR002182">
    <property type="entry name" value="NB-ARC"/>
</dbReference>
<dbReference type="SUPFAM" id="SSF52540">
    <property type="entry name" value="P-loop containing nucleoside triphosphate hydrolases"/>
    <property type="match status" value="2"/>
</dbReference>
<dbReference type="Pfam" id="PF23559">
    <property type="entry name" value="WHD_DRP"/>
    <property type="match status" value="1"/>
</dbReference>
<dbReference type="Pfam" id="PF00931">
    <property type="entry name" value="NB-ARC"/>
    <property type="match status" value="2"/>
</dbReference>
<feature type="region of interest" description="Disordered" evidence="6">
    <location>
        <begin position="928"/>
        <end position="969"/>
    </location>
</feature>
<dbReference type="GO" id="GO:0043531">
    <property type="term" value="F:ADP binding"/>
    <property type="evidence" value="ECO:0007669"/>
    <property type="project" value="InterPro"/>
</dbReference>
<dbReference type="SUPFAM" id="SSF52047">
    <property type="entry name" value="RNI-like"/>
    <property type="match status" value="1"/>
</dbReference>
<evidence type="ECO:0000256" key="1">
    <source>
        <dbReference type="ARBA" id="ARBA00022723"/>
    </source>
</evidence>
<dbReference type="GO" id="GO:0098542">
    <property type="term" value="P:defense response to other organism"/>
    <property type="evidence" value="ECO:0007669"/>
    <property type="project" value="TreeGrafter"/>
</dbReference>
<evidence type="ECO:0000313" key="10">
    <source>
        <dbReference type="EMBL" id="KAG2649284.1"/>
    </source>
</evidence>
<name>A0A8T0WVX4_PANVG</name>
<organism evidence="10 11">
    <name type="scientific">Panicum virgatum</name>
    <name type="common">Blackwell switchgrass</name>
    <dbReference type="NCBI Taxonomy" id="38727"/>
    <lineage>
        <taxon>Eukaryota</taxon>
        <taxon>Viridiplantae</taxon>
        <taxon>Streptophyta</taxon>
        <taxon>Embryophyta</taxon>
        <taxon>Tracheophyta</taxon>
        <taxon>Spermatophyta</taxon>
        <taxon>Magnoliopsida</taxon>
        <taxon>Liliopsida</taxon>
        <taxon>Poales</taxon>
        <taxon>Poaceae</taxon>
        <taxon>PACMAD clade</taxon>
        <taxon>Panicoideae</taxon>
        <taxon>Panicodae</taxon>
        <taxon>Paniceae</taxon>
        <taxon>Panicinae</taxon>
        <taxon>Panicum</taxon>
        <taxon>Panicum sect. Hiantes</taxon>
    </lineage>
</organism>
<keyword evidence="4" id="KW-0560">Oxidoreductase</keyword>
<accession>A0A8T0WVX4</accession>
<sequence length="1236" mass="139361">MISSMQTRSDMGEFNWHLRHRGVISVWGADDGKSILVDKLYKGIMNRSKEFDGVEFERHSWVDVPDPFDLKVFAQRLFLEFHSNDIRANEIKAVGTMGEPGLIQRCCKFLSEEDCLVVINGLQSMGDWDLIKSKFLSKPTKGCILVVTNEETVATHCVKDHQYQAINVKDLEVETAIVTLINKGSWHYGLRRCINKGRLFYDRRKDALEWTNKFRNADSRGMLKTQRVGGNPDAEVCGVLAASENVVARAKAFLRKEYYGSEISERRSWVDVPHPFSLMDFSWRLLLDFYSDDPQAKEVAAVGLMEGNDSIQVCRKFLHKEEFFVVIDGLRSTQDWDLIKATFLSEPIKGTIVVITNEAEVAVHCEGVPDSRPGRHRAWHKVPNVPDVIEEYKSISLSERRKRAIEWMKKFELVGREEGYRLTKLVLENQGVVSVWGIAGVGKSSLVMSVYYTRLLQLERSYTMNAISSSGFSPSDNLTSSFGWVDVPDPFDLTDFSWSLLLDFHSDDPQAKENAAVSMMEGQDPILECCKFLQKEECLVVIDGLRSTQDWDLIKATFLSEPAEGTIIVITNEAKVAAHCVENNENRVLNVRRLEADDAVLEKIIWEGKELTREEMKLPQCIVARCGGLPKVIAAIGEVCSSDKTVLKSLSDNCMGTLETEPRFHSLRTLFSWMQSYFDACPDSIKPCIYYLSIFSAGKDIRRRRLLRRWIAEGYCRDTYGGTSEENGEKFLSQLVNLSIIQQQSTSKVLCQINGFFHEYIISRPMEDNLVFALEGSCSLNSQRTGQHLTIRSNWDRDKTVFGSIDFSRLRSLTVFGKWMSFFISSNINMRLLRVLDLEDALGVANGDLEQIGKLLPRLKFLSLRGCSEVTCLPISMGGLRQLQTLDIRDTSIVKLPLFITKLQKLQYIRAGKSEVWDWDKGDVLPTDSEDRASSSAQVTNLPATKATATEGGTDSKALVLPPSAGSSVSCRRPSARVSSLLSKLCRGGLDNGGVEIGKLSALHTFGVVNVNGSRGKSIFEELKKLTQLRKLGVSGINKGNIKDFCCAIYGHAHLKSLSVELEKDDNLDGLDDIPQPPKTLNSLKLYGHVQKLLVWVEQLDNLKKFKLDLTIVKPEELQQLRFSKPYGLPLHHLRIRPIQDGELHIGDFSAPVVEIQCSSVLRTTFTMNTSPTKIEVLKVHCSRGASFQISNLGRLSRNFNEVWLKGHSDALKQDIQRQIDELRVRLHERPVLKLA</sequence>
<feature type="domain" description="NB-ARC" evidence="7">
    <location>
        <begin position="424"/>
        <end position="599"/>
    </location>
</feature>
<evidence type="ECO:0000259" key="9">
    <source>
        <dbReference type="Pfam" id="PF23598"/>
    </source>
</evidence>
<proteinExistence type="predicted"/>
<gene>
    <name evidence="10" type="ORF">PVAP13_1NG129252</name>
</gene>
<dbReference type="PROSITE" id="PS00435">
    <property type="entry name" value="PEROXIDASE_1"/>
    <property type="match status" value="1"/>
</dbReference>
<evidence type="ECO:0000256" key="6">
    <source>
        <dbReference type="SAM" id="MobiDB-lite"/>
    </source>
</evidence>
<dbReference type="PRINTS" id="PR00364">
    <property type="entry name" value="DISEASERSIST"/>
</dbReference>
<dbReference type="Gene3D" id="3.40.50.300">
    <property type="entry name" value="P-loop containing nucleotide triphosphate hydrolases"/>
    <property type="match status" value="1"/>
</dbReference>
<dbReference type="InterPro" id="IPR027417">
    <property type="entry name" value="P-loop_NTPase"/>
</dbReference>
<dbReference type="Pfam" id="PF23598">
    <property type="entry name" value="LRR_14"/>
    <property type="match status" value="1"/>
</dbReference>
<protein>
    <recommendedName>
        <fullName evidence="12">NB-ARC domain-containing protein</fullName>
    </recommendedName>
</protein>
<dbReference type="EMBL" id="CM029038">
    <property type="protein sequence ID" value="KAG2649284.1"/>
    <property type="molecule type" value="Genomic_DNA"/>
</dbReference>
<dbReference type="InterPro" id="IPR044974">
    <property type="entry name" value="Disease_R_plants"/>
</dbReference>
<feature type="domain" description="Disease resistance protein winged helix" evidence="8">
    <location>
        <begin position="694"/>
        <end position="759"/>
    </location>
</feature>
<dbReference type="InterPro" id="IPR036388">
    <property type="entry name" value="WH-like_DNA-bd_sf"/>
</dbReference>
<reference evidence="10" key="1">
    <citation type="submission" date="2020-05" db="EMBL/GenBank/DDBJ databases">
        <title>WGS assembly of Panicum virgatum.</title>
        <authorList>
            <person name="Lovell J.T."/>
            <person name="Jenkins J."/>
            <person name="Shu S."/>
            <person name="Juenger T.E."/>
            <person name="Schmutz J."/>
        </authorList>
    </citation>
    <scope>NUCLEOTIDE SEQUENCE</scope>
    <source>
        <strain evidence="10">AP13</strain>
    </source>
</reference>
<dbReference type="InterPro" id="IPR058922">
    <property type="entry name" value="WHD_DRP"/>
</dbReference>
<dbReference type="Proteomes" id="UP000823388">
    <property type="component" value="Chromosome 1N"/>
</dbReference>
<evidence type="ECO:0000313" key="11">
    <source>
        <dbReference type="Proteomes" id="UP000823388"/>
    </source>
</evidence>
<evidence type="ECO:0000256" key="5">
    <source>
        <dbReference type="ARBA" id="ARBA00023004"/>
    </source>
</evidence>
<evidence type="ECO:0000256" key="3">
    <source>
        <dbReference type="ARBA" id="ARBA00022821"/>
    </source>
</evidence>
<keyword evidence="5" id="KW-0408">Iron</keyword>
<evidence type="ECO:0008006" key="12">
    <source>
        <dbReference type="Google" id="ProtNLM"/>
    </source>
</evidence>
<dbReference type="InterPro" id="IPR032675">
    <property type="entry name" value="LRR_dom_sf"/>
</dbReference>
<feature type="domain" description="NB-ARC" evidence="7">
    <location>
        <begin position="23"/>
        <end position="181"/>
    </location>
</feature>
<keyword evidence="3" id="KW-0611">Plant defense</keyword>
<dbReference type="PANTHER" id="PTHR23155">
    <property type="entry name" value="DISEASE RESISTANCE PROTEIN RP"/>
    <property type="match status" value="1"/>
</dbReference>